<dbReference type="PROSITE" id="PS51257">
    <property type="entry name" value="PROKAR_LIPOPROTEIN"/>
    <property type="match status" value="1"/>
</dbReference>
<gene>
    <name evidence="3" type="ORF">D0Y65_010608</name>
    <name evidence="2" type="ORF">glysoja_027764</name>
</gene>
<protein>
    <recommendedName>
        <fullName evidence="5">LCR</fullName>
    </recommendedName>
</protein>
<evidence type="ECO:0000313" key="3">
    <source>
        <dbReference type="EMBL" id="RZC17992.1"/>
    </source>
</evidence>
<dbReference type="AlphaFoldDB" id="A0A0B2QIC3"/>
<accession>A0A0B2QIC3</accession>
<reference evidence="2" key="1">
    <citation type="submission" date="2014-07" db="EMBL/GenBank/DDBJ databases">
        <title>Identification of a novel salt tolerance gene in wild soybean by whole-genome sequencing.</title>
        <authorList>
            <person name="Lam H.-M."/>
            <person name="Qi X."/>
            <person name="Li M.-W."/>
            <person name="Liu X."/>
            <person name="Xie M."/>
            <person name="Ni M."/>
            <person name="Xu X."/>
        </authorList>
    </citation>
    <scope>NUCLEOTIDE SEQUENCE [LARGE SCALE GENOMIC DNA]</scope>
    <source>
        <tissue evidence="2">Root</tissue>
    </source>
</reference>
<dbReference type="Proteomes" id="UP000289340">
    <property type="component" value="Chromosome 4"/>
</dbReference>
<dbReference type="EMBL" id="KN659064">
    <property type="protein sequence ID" value="KHN19507.1"/>
    <property type="molecule type" value="Genomic_DNA"/>
</dbReference>
<evidence type="ECO:0000313" key="2">
    <source>
        <dbReference type="EMBL" id="KHN19507.1"/>
    </source>
</evidence>
<name>A0A0B2QIC3_GLYSO</name>
<evidence type="ECO:0000256" key="1">
    <source>
        <dbReference type="SAM" id="SignalP"/>
    </source>
</evidence>
<reference evidence="3 4" key="2">
    <citation type="submission" date="2018-09" db="EMBL/GenBank/DDBJ databases">
        <title>A high-quality reference genome of wild soybean provides a powerful tool to mine soybean genomes.</title>
        <authorList>
            <person name="Xie M."/>
            <person name="Chung C.Y.L."/>
            <person name="Li M.-W."/>
            <person name="Wong F.-L."/>
            <person name="Chan T.-F."/>
            <person name="Lam H.-M."/>
        </authorList>
    </citation>
    <scope>NUCLEOTIDE SEQUENCE [LARGE SCALE GENOMIC DNA]</scope>
    <source>
        <strain evidence="4">cv. W05</strain>
        <tissue evidence="3">Hypocotyl of etiolated seedlings</tissue>
    </source>
</reference>
<keyword evidence="4" id="KW-1185">Reference proteome</keyword>
<proteinExistence type="predicted"/>
<organism evidence="2">
    <name type="scientific">Glycine soja</name>
    <name type="common">Wild soybean</name>
    <dbReference type="NCBI Taxonomy" id="3848"/>
    <lineage>
        <taxon>Eukaryota</taxon>
        <taxon>Viridiplantae</taxon>
        <taxon>Streptophyta</taxon>
        <taxon>Embryophyta</taxon>
        <taxon>Tracheophyta</taxon>
        <taxon>Spermatophyta</taxon>
        <taxon>Magnoliopsida</taxon>
        <taxon>eudicotyledons</taxon>
        <taxon>Gunneridae</taxon>
        <taxon>Pentapetalae</taxon>
        <taxon>rosids</taxon>
        <taxon>fabids</taxon>
        <taxon>Fabales</taxon>
        <taxon>Fabaceae</taxon>
        <taxon>Papilionoideae</taxon>
        <taxon>50 kb inversion clade</taxon>
        <taxon>NPAAA clade</taxon>
        <taxon>indigoferoid/millettioid clade</taxon>
        <taxon>Phaseoleae</taxon>
        <taxon>Glycine</taxon>
        <taxon>Glycine subgen. Soja</taxon>
    </lineage>
</organism>
<feature type="chain" id="PRO_5040666484" description="LCR" evidence="1">
    <location>
        <begin position="28"/>
        <end position="79"/>
    </location>
</feature>
<feature type="signal peptide" evidence="1">
    <location>
        <begin position="1"/>
        <end position="27"/>
    </location>
</feature>
<evidence type="ECO:0000313" key="4">
    <source>
        <dbReference type="Proteomes" id="UP000289340"/>
    </source>
</evidence>
<keyword evidence="1" id="KW-0732">Signal</keyword>
<evidence type="ECO:0008006" key="5">
    <source>
        <dbReference type="Google" id="ProtNLM"/>
    </source>
</evidence>
<dbReference type="EMBL" id="QZWG01000004">
    <property type="protein sequence ID" value="RZC17992.1"/>
    <property type="molecule type" value="Genomic_DNA"/>
</dbReference>
<dbReference type="Proteomes" id="UP000053555">
    <property type="component" value="Unassembled WGS sequence"/>
</dbReference>
<sequence length="79" mass="8430">MTTRRIIGLCFVLGIVCIAFLSISGSAGFVYSCTKAGNCPDGKACYTLCQFFGYKDFGGLCIEDKNQCCCVKDDGPGHP</sequence>